<dbReference type="GO" id="GO:0022857">
    <property type="term" value="F:transmembrane transporter activity"/>
    <property type="evidence" value="ECO:0007669"/>
    <property type="project" value="InterPro"/>
</dbReference>
<evidence type="ECO:0000256" key="2">
    <source>
        <dbReference type="ARBA" id="ARBA00007349"/>
    </source>
</evidence>
<evidence type="ECO:0000256" key="6">
    <source>
        <dbReference type="ARBA" id="ARBA00023136"/>
    </source>
</evidence>
<name>A0A9W8I8J9_9FUNG</name>
<dbReference type="OrthoDB" id="1695362at2759"/>
<keyword evidence="6 7" id="KW-0472">Membrane</keyword>
<evidence type="ECO:0000256" key="1">
    <source>
        <dbReference type="ARBA" id="ARBA00004478"/>
    </source>
</evidence>
<keyword evidence="3 7" id="KW-0812">Transmembrane</keyword>
<feature type="transmembrane region" description="Helical" evidence="7">
    <location>
        <begin position="208"/>
        <end position="231"/>
    </location>
</feature>
<evidence type="ECO:0000256" key="5">
    <source>
        <dbReference type="ARBA" id="ARBA00022989"/>
    </source>
</evidence>
<organism evidence="9 10">
    <name type="scientific">Coemansia brasiliensis</name>
    <dbReference type="NCBI Taxonomy" id="2650707"/>
    <lineage>
        <taxon>Eukaryota</taxon>
        <taxon>Fungi</taxon>
        <taxon>Fungi incertae sedis</taxon>
        <taxon>Zoopagomycota</taxon>
        <taxon>Kickxellomycotina</taxon>
        <taxon>Kickxellomycetes</taxon>
        <taxon>Kickxellales</taxon>
        <taxon>Kickxellaceae</taxon>
        <taxon>Coemansia</taxon>
    </lineage>
</organism>
<dbReference type="Pfam" id="PF00939">
    <property type="entry name" value="Na_sulph_symp"/>
    <property type="match status" value="1"/>
</dbReference>
<comment type="similarity">
    <text evidence="2">Belongs to the SLC13A/DASS transporter (TC 2.A.47) family. DIT1 subfamily.</text>
</comment>
<keyword evidence="4" id="KW-1001">Plastid inner membrane</keyword>
<accession>A0A9W8I8J9</accession>
<dbReference type="AlphaFoldDB" id="A0A9W8I8J9"/>
<evidence type="ECO:0000313" key="9">
    <source>
        <dbReference type="EMBL" id="KAJ2848874.1"/>
    </source>
</evidence>
<evidence type="ECO:0000313" key="10">
    <source>
        <dbReference type="Proteomes" id="UP001139887"/>
    </source>
</evidence>
<dbReference type="InterPro" id="IPR001898">
    <property type="entry name" value="SLC13A/DASS"/>
</dbReference>
<comment type="caution">
    <text evidence="9">The sequence shown here is derived from an EMBL/GenBank/DDBJ whole genome shotgun (WGS) entry which is preliminary data.</text>
</comment>
<evidence type="ECO:0000256" key="8">
    <source>
        <dbReference type="SAM" id="SignalP"/>
    </source>
</evidence>
<dbReference type="NCBIfam" id="TIGR00785">
    <property type="entry name" value="dass"/>
    <property type="match status" value="1"/>
</dbReference>
<dbReference type="GO" id="GO:0016020">
    <property type="term" value="C:membrane"/>
    <property type="evidence" value="ECO:0007669"/>
    <property type="project" value="InterPro"/>
</dbReference>
<feature type="transmembrane region" description="Helical" evidence="7">
    <location>
        <begin position="357"/>
        <end position="382"/>
    </location>
</feature>
<comment type="subcellular location">
    <subcellularLocation>
        <location evidence="1">Plastid</location>
        <location evidence="1">Chloroplast inner membrane</location>
        <topology evidence="1">Multi-pass membrane protein</topology>
    </subcellularLocation>
</comment>
<reference evidence="9" key="1">
    <citation type="submission" date="2022-07" db="EMBL/GenBank/DDBJ databases">
        <title>Phylogenomic reconstructions and comparative analyses of Kickxellomycotina fungi.</title>
        <authorList>
            <person name="Reynolds N.K."/>
            <person name="Stajich J.E."/>
            <person name="Barry K."/>
            <person name="Grigoriev I.V."/>
            <person name="Crous P."/>
            <person name="Smith M.E."/>
        </authorList>
    </citation>
    <scope>NUCLEOTIDE SEQUENCE</scope>
    <source>
        <strain evidence="9">NRRL 1566</strain>
    </source>
</reference>
<keyword evidence="4" id="KW-0934">Plastid</keyword>
<feature type="transmembrane region" description="Helical" evidence="7">
    <location>
        <begin position="394"/>
        <end position="419"/>
    </location>
</feature>
<keyword evidence="10" id="KW-1185">Reference proteome</keyword>
<gene>
    <name evidence="9" type="ORF">IWW36_003028</name>
</gene>
<feature type="chain" id="PRO_5040906161" description="Sodium/sulfate symporter" evidence="8">
    <location>
        <begin position="27"/>
        <end position="460"/>
    </location>
</feature>
<evidence type="ECO:0000256" key="4">
    <source>
        <dbReference type="ARBA" id="ARBA00022780"/>
    </source>
</evidence>
<feature type="transmembrane region" description="Helical" evidence="7">
    <location>
        <begin position="431"/>
        <end position="454"/>
    </location>
</feature>
<proteinExistence type="inferred from homology"/>
<evidence type="ECO:0000256" key="3">
    <source>
        <dbReference type="ARBA" id="ARBA00022692"/>
    </source>
</evidence>
<keyword evidence="5 7" id="KW-1133">Transmembrane helix</keyword>
<dbReference type="PANTHER" id="PTHR42826">
    <property type="entry name" value="DICARBOXYLATE TRANSPORTER 2.1, CHLOROPLASTIC"/>
    <property type="match status" value="1"/>
</dbReference>
<dbReference type="EMBL" id="JANBUW010000125">
    <property type="protein sequence ID" value="KAJ2848874.1"/>
    <property type="molecule type" value="Genomic_DNA"/>
</dbReference>
<sequence>MGLLTADYNMSVILAVALLVLTLTKSFMCTTTNGRLIECDKCKTTYLGEGGHWHEYKCDPIGGSFDVAISGFSNKVAWLVFCAFHIGKAVDKTGFGKRVSLALVKAMGRSALGLGYAVCLAELALAPFIPSNTARGGGIVYPIVESVIASLGVDPQGGESAVGGFLSLIGSSANLISSSLFVTGMAGNPLVASKAASIFGIEFGFTEWILGASMPALLSMFMLPPITHILLRPKLDFRQLTYSIHQQSHSLGSISKEEYRLCGTLLTCLTLWVGTSYFSIDATVVAYMAIVMLILLNVLSWDEVIKNHKAWDTFFWLASFIVLAEQLTALGVTNWIGNSLSRSLQGASPLLSTISLSLVYFFSMYLFSSISSHVVAFVGPFFTAGHVLGCPPMLLAILVALFSSMAGILTPFSTGSVAIYASQGYISQPKWFFYGLILSLALLIITFTVGLIWWKLLGWY</sequence>
<keyword evidence="8" id="KW-0732">Signal</keyword>
<feature type="transmembrane region" description="Helical" evidence="7">
    <location>
        <begin position="313"/>
        <end position="337"/>
    </location>
</feature>
<evidence type="ECO:0000256" key="7">
    <source>
        <dbReference type="SAM" id="Phobius"/>
    </source>
</evidence>
<feature type="signal peptide" evidence="8">
    <location>
        <begin position="1"/>
        <end position="26"/>
    </location>
</feature>
<dbReference type="InterPro" id="IPR030676">
    <property type="entry name" value="CitT-rel"/>
</dbReference>
<feature type="transmembrane region" description="Helical" evidence="7">
    <location>
        <begin position="284"/>
        <end position="301"/>
    </location>
</feature>
<protein>
    <recommendedName>
        <fullName evidence="11">Sodium/sulfate symporter</fullName>
    </recommendedName>
</protein>
<dbReference type="Proteomes" id="UP001139887">
    <property type="component" value="Unassembled WGS sequence"/>
</dbReference>
<evidence type="ECO:0008006" key="11">
    <source>
        <dbReference type="Google" id="ProtNLM"/>
    </source>
</evidence>